<dbReference type="OrthoDB" id="9802739at2"/>
<feature type="binding site" evidence="7">
    <location>
        <position position="241"/>
    </location>
    <ligand>
        <name>substrate</name>
    </ligand>
</feature>
<evidence type="ECO:0000256" key="1">
    <source>
        <dbReference type="ARBA" id="ARBA00004937"/>
    </source>
</evidence>
<protein>
    <recommendedName>
        <fullName evidence="7">Glucose-6-phosphate 1-dehydrogenase</fullName>
        <shortName evidence="7">G6PD</shortName>
        <ecNumber evidence="7">1.1.1.49</ecNumber>
    </recommendedName>
</protein>
<accession>A0A330L0E5</accession>
<dbReference type="GO" id="GO:0005829">
    <property type="term" value="C:cytosol"/>
    <property type="evidence" value="ECO:0007669"/>
    <property type="project" value="TreeGrafter"/>
</dbReference>
<dbReference type="UniPathway" id="UPA00115">
    <property type="reaction ID" value="UER00408"/>
</dbReference>
<keyword evidence="6 7" id="KW-0119">Carbohydrate metabolism</keyword>
<feature type="binding site" evidence="7">
    <location>
        <position position="188"/>
    </location>
    <ligand>
        <name>substrate</name>
    </ligand>
</feature>
<keyword evidence="3 7" id="KW-0313">Glucose metabolism</keyword>
<evidence type="ECO:0000259" key="8">
    <source>
        <dbReference type="Pfam" id="PF00479"/>
    </source>
</evidence>
<feature type="binding site" evidence="7">
    <location>
        <position position="342"/>
    </location>
    <ligand>
        <name>substrate</name>
    </ligand>
</feature>
<evidence type="ECO:0000259" key="9">
    <source>
        <dbReference type="Pfam" id="PF02781"/>
    </source>
</evidence>
<comment type="catalytic activity">
    <reaction evidence="7">
        <text>D-glucose 6-phosphate + NADP(+) = 6-phospho-D-glucono-1,5-lactone + NADPH + H(+)</text>
        <dbReference type="Rhea" id="RHEA:15841"/>
        <dbReference type="ChEBI" id="CHEBI:15378"/>
        <dbReference type="ChEBI" id="CHEBI:57783"/>
        <dbReference type="ChEBI" id="CHEBI:57955"/>
        <dbReference type="ChEBI" id="CHEBI:58349"/>
        <dbReference type="ChEBI" id="CHEBI:61548"/>
        <dbReference type="EC" id="1.1.1.49"/>
    </reaction>
</comment>
<evidence type="ECO:0000256" key="4">
    <source>
        <dbReference type="ARBA" id="ARBA00022857"/>
    </source>
</evidence>
<dbReference type="PIRSF" id="PIRSF000110">
    <property type="entry name" value="G6PD"/>
    <property type="match status" value="1"/>
</dbReference>
<dbReference type="GO" id="GO:0050661">
    <property type="term" value="F:NADP binding"/>
    <property type="evidence" value="ECO:0007669"/>
    <property type="project" value="UniProtKB-UniRule"/>
</dbReference>
<dbReference type="PANTHER" id="PTHR23429">
    <property type="entry name" value="GLUCOSE-6-PHOSPHATE 1-DEHYDROGENASE G6PD"/>
    <property type="match status" value="1"/>
</dbReference>
<feature type="active site" description="Proton acceptor" evidence="7">
    <location>
        <position position="246"/>
    </location>
</feature>
<dbReference type="PRINTS" id="PR00079">
    <property type="entry name" value="G6PDHDRGNASE"/>
</dbReference>
<evidence type="ECO:0000313" key="11">
    <source>
        <dbReference type="Proteomes" id="UP000248168"/>
    </source>
</evidence>
<dbReference type="GO" id="GO:0004345">
    <property type="term" value="F:glucose-6-phosphate dehydrogenase activity"/>
    <property type="evidence" value="ECO:0007669"/>
    <property type="project" value="UniProtKB-UniRule"/>
</dbReference>
<comment type="similarity">
    <text evidence="2 7">Belongs to the glucose-6-phosphate dehydrogenase family.</text>
</comment>
<dbReference type="Gene3D" id="3.40.50.720">
    <property type="entry name" value="NAD(P)-binding Rossmann-like Domain"/>
    <property type="match status" value="1"/>
</dbReference>
<gene>
    <name evidence="7 10" type="primary">zwf</name>
    <name evidence="10" type="ORF">NITLEN_10210</name>
</gene>
<dbReference type="Pfam" id="PF02781">
    <property type="entry name" value="G6PD_C"/>
    <property type="match status" value="1"/>
</dbReference>
<dbReference type="EC" id="1.1.1.49" evidence="7"/>
<dbReference type="InterPro" id="IPR019796">
    <property type="entry name" value="G6P_DH_AS"/>
</dbReference>
<evidence type="ECO:0000256" key="2">
    <source>
        <dbReference type="ARBA" id="ARBA00009975"/>
    </source>
</evidence>
<feature type="binding site" evidence="7">
    <location>
        <begin position="15"/>
        <end position="22"/>
    </location>
    <ligand>
        <name>NADP(+)</name>
        <dbReference type="ChEBI" id="CHEBI:58349"/>
    </ligand>
</feature>
<proteinExistence type="inferred from homology"/>
<dbReference type="SUPFAM" id="SSF51735">
    <property type="entry name" value="NAD(P)-binding Rossmann-fold domains"/>
    <property type="match status" value="1"/>
</dbReference>
<dbReference type="Proteomes" id="UP000248168">
    <property type="component" value="Unassembled WGS sequence"/>
</dbReference>
<dbReference type="InterPro" id="IPR001282">
    <property type="entry name" value="G6P_DH"/>
</dbReference>
<dbReference type="PANTHER" id="PTHR23429:SF0">
    <property type="entry name" value="GLUCOSE-6-PHOSPHATE 1-DEHYDROGENASE"/>
    <property type="match status" value="1"/>
</dbReference>
<dbReference type="GO" id="GO:0006006">
    <property type="term" value="P:glucose metabolic process"/>
    <property type="evidence" value="ECO:0007669"/>
    <property type="project" value="UniProtKB-KW"/>
</dbReference>
<name>A0A330L0E5_9BACT</name>
<feature type="binding site" evidence="7">
    <location>
        <position position="222"/>
    </location>
    <ligand>
        <name>substrate</name>
    </ligand>
</feature>
<dbReference type="GO" id="GO:0009051">
    <property type="term" value="P:pentose-phosphate shunt, oxidative branch"/>
    <property type="evidence" value="ECO:0007669"/>
    <property type="project" value="TreeGrafter"/>
</dbReference>
<dbReference type="InterPro" id="IPR022674">
    <property type="entry name" value="G6P_DH_NAD-bd"/>
</dbReference>
<evidence type="ECO:0000256" key="7">
    <source>
        <dbReference type="HAMAP-Rule" id="MF_00966"/>
    </source>
</evidence>
<evidence type="ECO:0000313" key="10">
    <source>
        <dbReference type="EMBL" id="SPP63124.1"/>
    </source>
</evidence>
<dbReference type="InParanoid" id="A0A330L0E5"/>
<keyword evidence="5 7" id="KW-0560">Oxidoreductase</keyword>
<dbReference type="HAMAP" id="MF_00966">
    <property type="entry name" value="G6PD"/>
    <property type="match status" value="1"/>
</dbReference>
<feature type="binding site" evidence="7">
    <location>
        <position position="154"/>
    </location>
    <ligand>
        <name>NADP(+)</name>
        <dbReference type="ChEBI" id="CHEBI:58349"/>
    </ligand>
</feature>
<feature type="domain" description="Glucose-6-phosphate dehydrogenase NAD-binding" evidence="8">
    <location>
        <begin position="12"/>
        <end position="193"/>
    </location>
</feature>
<feature type="binding site" evidence="7">
    <location>
        <position position="347"/>
    </location>
    <ligand>
        <name>substrate</name>
    </ligand>
</feature>
<organism evidence="10 11">
    <name type="scientific">Nitrospira lenta</name>
    <dbReference type="NCBI Taxonomy" id="1436998"/>
    <lineage>
        <taxon>Bacteria</taxon>
        <taxon>Pseudomonadati</taxon>
        <taxon>Nitrospirota</taxon>
        <taxon>Nitrospiria</taxon>
        <taxon>Nitrospirales</taxon>
        <taxon>Nitrospiraceae</taxon>
        <taxon>Nitrospira</taxon>
    </lineage>
</organism>
<feature type="domain" description="Glucose-6-phosphate dehydrogenase C-terminal" evidence="9">
    <location>
        <begin position="195"/>
        <end position="484"/>
    </location>
</feature>
<evidence type="ECO:0000256" key="6">
    <source>
        <dbReference type="ARBA" id="ARBA00023277"/>
    </source>
</evidence>
<sequence length="487" mass="55118">MQPQQVEPHVFVIIGATGDLTRRKLLPALYHLRDQGVLETGNTLIVGAALPEIGEDGFRLWAHEGLQTAGWHNDHELREWCDACLYYHTIGRGTADDYVALAAYIRRIEQEHAMPENRIFYLAVPPDVAPSAIEGLDRVGLLKGRGWVRVVFEKPFGHDFQSARQLNATLHRYVDESQIYRIDHYLGKETVQNLLAFRFANPIFESLWKRDAIENVQITVAEDLGVEHRGAYYQQAGALRDMLQNHLTQLLTVVAMEVPVSFDAAAIQSEKMKVLYSIAPIAAQDVVFGQYTSWKIGDQTIPGYREEAGVPRDSTTETYVALKAEIHNWRWKGVPFYLRTGKRFPRKLTQIAVIFREAPAHVFPSIDPGSIASNKLLITLQPSEGFSLCFSVKSPGRPFMLSDHALQFDYQKAFGQLPEAYETLLRDVMIGDQTLFVSAEFTEKAWQLYDPLLTGTQAVYPYSAGSWGPREADALVERQGHQWQLGW</sequence>
<dbReference type="RefSeq" id="WP_121987707.1">
    <property type="nucleotide sequence ID" value="NZ_OUNR01000001.1"/>
</dbReference>
<keyword evidence="11" id="KW-1185">Reference proteome</keyword>
<comment type="caution">
    <text evidence="7">Lacks conserved residue(s) required for the propagation of feature annotation.</text>
</comment>
<comment type="pathway">
    <text evidence="1 7">Carbohydrate degradation; pentose phosphate pathway; D-ribulose 5-phosphate from D-glucose 6-phosphate (oxidative stage): step 1/3.</text>
</comment>
<dbReference type="SUPFAM" id="SSF55347">
    <property type="entry name" value="Glyceraldehyde-3-phosphate dehydrogenase-like, C-terminal domain"/>
    <property type="match status" value="1"/>
</dbReference>
<dbReference type="NCBIfam" id="TIGR00871">
    <property type="entry name" value="zwf"/>
    <property type="match status" value="1"/>
</dbReference>
<dbReference type="InterPro" id="IPR022675">
    <property type="entry name" value="G6P_DH_C"/>
</dbReference>
<keyword evidence="4 7" id="KW-0521">NADP</keyword>
<dbReference type="Gene3D" id="3.30.360.10">
    <property type="entry name" value="Dihydrodipicolinate Reductase, domain 2"/>
    <property type="match status" value="1"/>
</dbReference>
<feature type="binding site" evidence="7">
    <location>
        <position position="184"/>
    </location>
    <ligand>
        <name>substrate</name>
    </ligand>
</feature>
<dbReference type="Pfam" id="PF00479">
    <property type="entry name" value="G6PD_N"/>
    <property type="match status" value="1"/>
</dbReference>
<reference evidence="11" key="1">
    <citation type="submission" date="2018-04" db="EMBL/GenBank/DDBJ databases">
        <authorList>
            <person name="Lucker S."/>
            <person name="Sakoula D."/>
        </authorList>
    </citation>
    <scope>NUCLEOTIDE SEQUENCE [LARGE SCALE GENOMIC DNA]</scope>
</reference>
<dbReference type="EMBL" id="OUNR01000001">
    <property type="protein sequence ID" value="SPP63124.1"/>
    <property type="molecule type" value="Genomic_DNA"/>
</dbReference>
<evidence type="ECO:0000256" key="3">
    <source>
        <dbReference type="ARBA" id="ARBA00022526"/>
    </source>
</evidence>
<dbReference type="InterPro" id="IPR036291">
    <property type="entry name" value="NAD(P)-bd_dom_sf"/>
</dbReference>
<comment type="function">
    <text evidence="7">Catalyzes the oxidation of glucose 6-phosphate to 6-phosphogluconolactone.</text>
</comment>
<evidence type="ECO:0000256" key="5">
    <source>
        <dbReference type="ARBA" id="ARBA00023002"/>
    </source>
</evidence>
<dbReference type="PROSITE" id="PS00069">
    <property type="entry name" value="G6P_DEHYDROGENASE"/>
    <property type="match status" value="1"/>
</dbReference>
<dbReference type="AlphaFoldDB" id="A0A330L0E5"/>